<dbReference type="InterPro" id="IPR036291">
    <property type="entry name" value="NAD(P)-bd_dom_sf"/>
</dbReference>
<sequence>MSHPARAIVSREALGEDFRGWQMEDVMVRSPKARELLVQMVACGICQTDIAAGSAPTGVHGSFYPRILGHEGSGYVLQVGEDVTIAQPGDPVLCSYNFCDDCQLCKDGCPSHCVNFFTANSGTRNGADVFKSAHSGTEDTFISGAFFGQSAFASTTIVSEHSVVNVKGLITGRDELQLLAPLGCAIQTGTGTVTSTIEAKSDDIICIQGLGAVGLAAVMGAKIQGCRRIIGIDRVRSRFQIAKRLGVTDIVDTANLDGKTLQQAVNEVSDGIGPSITVDTTGVGSLIDAGIAYTRPKGKYVQVGSPEAGHRINFDSFSWLFSGKQLLSVVEGQVRAREYIPQLIEWYRKGLLPIDQLCKTFAAIDFESALREMRSGATVKPILCW</sequence>
<dbReference type="FunFam" id="3.40.50.720:FF:000003">
    <property type="entry name" value="S-(hydroxymethyl)glutathione dehydrogenase"/>
    <property type="match status" value="1"/>
</dbReference>
<proteinExistence type="inferred from homology"/>
<dbReference type="InterPro" id="IPR002328">
    <property type="entry name" value="ADH_Zn_CS"/>
</dbReference>
<accession>A0A0N1H3X9</accession>
<dbReference type="RefSeq" id="XP_017996500.1">
    <property type="nucleotide sequence ID" value="XM_018144509.1"/>
</dbReference>
<keyword evidence="2 6" id="KW-0479">Metal-binding</keyword>
<evidence type="ECO:0000256" key="3">
    <source>
        <dbReference type="ARBA" id="ARBA00022833"/>
    </source>
</evidence>
<dbReference type="GO" id="GO:0051903">
    <property type="term" value="F:S-(hydroxymethyl)glutathione dehydrogenase [NAD(P)+] activity"/>
    <property type="evidence" value="ECO:0007669"/>
    <property type="project" value="TreeGrafter"/>
</dbReference>
<dbReference type="PANTHER" id="PTHR43880">
    <property type="entry name" value="ALCOHOL DEHYDROGENASE"/>
    <property type="match status" value="1"/>
</dbReference>
<dbReference type="Pfam" id="PF00107">
    <property type="entry name" value="ADH_zinc_N"/>
    <property type="match status" value="1"/>
</dbReference>
<dbReference type="InterPro" id="IPR013149">
    <property type="entry name" value="ADH-like_C"/>
</dbReference>
<gene>
    <name evidence="8" type="ORF">AB675_4376</name>
</gene>
<evidence type="ECO:0000256" key="1">
    <source>
        <dbReference type="ARBA" id="ARBA00001947"/>
    </source>
</evidence>
<dbReference type="GO" id="GO:0008270">
    <property type="term" value="F:zinc ion binding"/>
    <property type="evidence" value="ECO:0007669"/>
    <property type="project" value="InterPro"/>
</dbReference>
<organism evidence="8 9">
    <name type="scientific">Cyphellophora attinorum</name>
    <dbReference type="NCBI Taxonomy" id="1664694"/>
    <lineage>
        <taxon>Eukaryota</taxon>
        <taxon>Fungi</taxon>
        <taxon>Dikarya</taxon>
        <taxon>Ascomycota</taxon>
        <taxon>Pezizomycotina</taxon>
        <taxon>Eurotiomycetes</taxon>
        <taxon>Chaetothyriomycetidae</taxon>
        <taxon>Chaetothyriales</taxon>
        <taxon>Cyphellophoraceae</taxon>
        <taxon>Cyphellophora</taxon>
    </lineage>
</organism>
<evidence type="ECO:0000256" key="5">
    <source>
        <dbReference type="ARBA" id="ARBA00023027"/>
    </source>
</evidence>
<comment type="caution">
    <text evidence="8">The sequence shown here is derived from an EMBL/GenBank/DDBJ whole genome shotgun (WGS) entry which is preliminary data.</text>
</comment>
<dbReference type="Proteomes" id="UP000038010">
    <property type="component" value="Unassembled WGS sequence"/>
</dbReference>
<evidence type="ECO:0000256" key="4">
    <source>
        <dbReference type="ARBA" id="ARBA00023002"/>
    </source>
</evidence>
<keyword evidence="9" id="KW-1185">Reference proteome</keyword>
<keyword evidence="5" id="KW-0520">NAD</keyword>
<dbReference type="GO" id="GO:0005829">
    <property type="term" value="C:cytosol"/>
    <property type="evidence" value="ECO:0007669"/>
    <property type="project" value="TreeGrafter"/>
</dbReference>
<dbReference type="GeneID" id="28736389"/>
<dbReference type="SUPFAM" id="SSF50129">
    <property type="entry name" value="GroES-like"/>
    <property type="match status" value="1"/>
</dbReference>
<dbReference type="InterPro" id="IPR011032">
    <property type="entry name" value="GroES-like_sf"/>
</dbReference>
<dbReference type="PROSITE" id="PS51379">
    <property type="entry name" value="4FE4S_FER_2"/>
    <property type="match status" value="1"/>
</dbReference>
<dbReference type="Gene3D" id="3.90.180.10">
    <property type="entry name" value="Medium-chain alcohol dehydrogenases, catalytic domain"/>
    <property type="match status" value="1"/>
</dbReference>
<reference evidence="8 9" key="1">
    <citation type="submission" date="2015-06" db="EMBL/GenBank/DDBJ databases">
        <title>Draft genome of the ant-associated black yeast Phialophora attae CBS 131958.</title>
        <authorList>
            <person name="Moreno L.F."/>
            <person name="Stielow B.J."/>
            <person name="de Hoog S."/>
            <person name="Vicente V.A."/>
            <person name="Weiss V.A."/>
            <person name="de Vries M."/>
            <person name="Cruz L.M."/>
            <person name="Souza E.M."/>
        </authorList>
    </citation>
    <scope>NUCLEOTIDE SEQUENCE [LARGE SCALE GENOMIC DNA]</scope>
    <source>
        <strain evidence="8 9">CBS 131958</strain>
    </source>
</reference>
<evidence type="ECO:0000256" key="2">
    <source>
        <dbReference type="ARBA" id="ARBA00022723"/>
    </source>
</evidence>
<dbReference type="Pfam" id="PF08240">
    <property type="entry name" value="ADH_N"/>
    <property type="match status" value="1"/>
</dbReference>
<dbReference type="InterPro" id="IPR020843">
    <property type="entry name" value="ER"/>
</dbReference>
<dbReference type="OrthoDB" id="1560166at2759"/>
<dbReference type="InterPro" id="IPR017896">
    <property type="entry name" value="4Fe4S_Fe-S-bd"/>
</dbReference>
<dbReference type="SUPFAM" id="SSF51735">
    <property type="entry name" value="NAD(P)-binding Rossmann-fold domains"/>
    <property type="match status" value="1"/>
</dbReference>
<keyword evidence="3 6" id="KW-0862">Zinc</keyword>
<dbReference type="GO" id="GO:0046294">
    <property type="term" value="P:formaldehyde catabolic process"/>
    <property type="evidence" value="ECO:0007669"/>
    <property type="project" value="TreeGrafter"/>
</dbReference>
<dbReference type="STRING" id="1664694.A0A0N1H3X9"/>
<dbReference type="SMART" id="SM00829">
    <property type="entry name" value="PKS_ER"/>
    <property type="match status" value="1"/>
</dbReference>
<comment type="similarity">
    <text evidence="6">Belongs to the zinc-containing alcohol dehydrogenase family.</text>
</comment>
<dbReference type="PROSITE" id="PS00059">
    <property type="entry name" value="ADH_ZINC"/>
    <property type="match status" value="1"/>
</dbReference>
<name>A0A0N1H3X9_9EURO</name>
<dbReference type="InterPro" id="IPR013154">
    <property type="entry name" value="ADH-like_N"/>
</dbReference>
<evidence type="ECO:0000256" key="6">
    <source>
        <dbReference type="RuleBase" id="RU361277"/>
    </source>
</evidence>
<protein>
    <submittedName>
        <fullName evidence="8">Aryl-alcohol dehydrogenase</fullName>
    </submittedName>
</protein>
<dbReference type="Gene3D" id="3.40.50.720">
    <property type="entry name" value="NAD(P)-binding Rossmann-like Domain"/>
    <property type="match status" value="1"/>
</dbReference>
<evidence type="ECO:0000259" key="7">
    <source>
        <dbReference type="PROSITE" id="PS51379"/>
    </source>
</evidence>
<keyword evidence="4" id="KW-0560">Oxidoreductase</keyword>
<comment type="cofactor">
    <cofactor evidence="1 6">
        <name>Zn(2+)</name>
        <dbReference type="ChEBI" id="CHEBI:29105"/>
    </cofactor>
</comment>
<evidence type="ECO:0000313" key="9">
    <source>
        <dbReference type="Proteomes" id="UP000038010"/>
    </source>
</evidence>
<feature type="domain" description="4Fe-4S ferredoxin-type" evidence="7">
    <location>
        <begin position="89"/>
        <end position="119"/>
    </location>
</feature>
<dbReference type="PANTHER" id="PTHR43880:SF12">
    <property type="entry name" value="ALCOHOL DEHYDROGENASE CLASS-3"/>
    <property type="match status" value="1"/>
</dbReference>
<dbReference type="EMBL" id="LFJN01000030">
    <property type="protein sequence ID" value="KPI36537.1"/>
    <property type="molecule type" value="Genomic_DNA"/>
</dbReference>
<evidence type="ECO:0000313" key="8">
    <source>
        <dbReference type="EMBL" id="KPI36537.1"/>
    </source>
</evidence>
<dbReference type="VEuPathDB" id="FungiDB:AB675_4376"/>
<dbReference type="AlphaFoldDB" id="A0A0N1H3X9"/>